<dbReference type="PANTHER" id="PTHR24353:SF91">
    <property type="match status" value="1"/>
</dbReference>
<keyword evidence="8" id="KW-1185">Reference proteome</keyword>
<gene>
    <name evidence="7" type="primary">Cnig_chr_IV.g15373</name>
    <name evidence="7" type="ORF">B9Z55_015373</name>
</gene>
<dbReference type="OrthoDB" id="6223008at2759"/>
<evidence type="ECO:0000259" key="6">
    <source>
        <dbReference type="PROSITE" id="PS51285"/>
    </source>
</evidence>
<evidence type="ECO:0000256" key="5">
    <source>
        <dbReference type="ARBA" id="ARBA00022840"/>
    </source>
</evidence>
<dbReference type="PANTHER" id="PTHR24353">
    <property type="entry name" value="CYCLIC NUCLEOTIDE-DEPENDENT PROTEIN KINASE"/>
    <property type="match status" value="1"/>
</dbReference>
<dbReference type="STRING" id="1611254.A0A2G5U9X3"/>
<dbReference type="SMART" id="SM00133">
    <property type="entry name" value="S_TK_X"/>
    <property type="match status" value="1"/>
</dbReference>
<evidence type="ECO:0000256" key="3">
    <source>
        <dbReference type="ARBA" id="ARBA00022741"/>
    </source>
</evidence>
<comment type="caution">
    <text evidence="7">The sequence shown here is derived from an EMBL/GenBank/DDBJ whole genome shotgun (WGS) entry which is preliminary data.</text>
</comment>
<dbReference type="EMBL" id="PDUG01000004">
    <property type="protein sequence ID" value="PIC36329.1"/>
    <property type="molecule type" value="Genomic_DNA"/>
</dbReference>
<dbReference type="AlphaFoldDB" id="A0A2G5U9X3"/>
<keyword evidence="5" id="KW-0067">ATP-binding</keyword>
<sequence length="80" mass="9292">MMLSLCKLEPTERLGFGDIGEIRHHIWFDNFDFVGFRSHRMRPPYVPSVSNEVDTSNFDIFPAFDNFSSGVDESGWDVEF</sequence>
<dbReference type="InterPro" id="IPR011009">
    <property type="entry name" value="Kinase-like_dom_sf"/>
</dbReference>
<keyword evidence="4" id="KW-0418">Kinase</keyword>
<dbReference type="SUPFAM" id="SSF56112">
    <property type="entry name" value="Protein kinase-like (PK-like)"/>
    <property type="match status" value="1"/>
</dbReference>
<proteinExistence type="predicted"/>
<dbReference type="GO" id="GO:0005524">
    <property type="term" value="F:ATP binding"/>
    <property type="evidence" value="ECO:0007669"/>
    <property type="project" value="UniProtKB-KW"/>
</dbReference>
<dbReference type="InterPro" id="IPR000961">
    <property type="entry name" value="AGC-kinase_C"/>
</dbReference>
<dbReference type="PROSITE" id="PS51285">
    <property type="entry name" value="AGC_KINASE_CTER"/>
    <property type="match status" value="1"/>
</dbReference>
<protein>
    <recommendedName>
        <fullName evidence="6">AGC-kinase C-terminal domain-containing protein</fullName>
    </recommendedName>
</protein>
<evidence type="ECO:0000256" key="1">
    <source>
        <dbReference type="ARBA" id="ARBA00022527"/>
    </source>
</evidence>
<keyword evidence="1" id="KW-0723">Serine/threonine-protein kinase</keyword>
<keyword evidence="2" id="KW-0808">Transferase</keyword>
<evidence type="ECO:0000313" key="7">
    <source>
        <dbReference type="EMBL" id="PIC36329.1"/>
    </source>
</evidence>
<evidence type="ECO:0000256" key="2">
    <source>
        <dbReference type="ARBA" id="ARBA00022679"/>
    </source>
</evidence>
<keyword evidence="3" id="KW-0547">Nucleotide-binding</keyword>
<evidence type="ECO:0000256" key="4">
    <source>
        <dbReference type="ARBA" id="ARBA00022777"/>
    </source>
</evidence>
<dbReference type="GO" id="GO:0004674">
    <property type="term" value="F:protein serine/threonine kinase activity"/>
    <property type="evidence" value="ECO:0007669"/>
    <property type="project" value="UniProtKB-KW"/>
</dbReference>
<dbReference type="Proteomes" id="UP000230233">
    <property type="component" value="Chromosome IV"/>
</dbReference>
<evidence type="ECO:0000313" key="8">
    <source>
        <dbReference type="Proteomes" id="UP000230233"/>
    </source>
</evidence>
<organism evidence="7 8">
    <name type="scientific">Caenorhabditis nigoni</name>
    <dbReference type="NCBI Taxonomy" id="1611254"/>
    <lineage>
        <taxon>Eukaryota</taxon>
        <taxon>Metazoa</taxon>
        <taxon>Ecdysozoa</taxon>
        <taxon>Nematoda</taxon>
        <taxon>Chromadorea</taxon>
        <taxon>Rhabditida</taxon>
        <taxon>Rhabditina</taxon>
        <taxon>Rhabditomorpha</taxon>
        <taxon>Rhabditoidea</taxon>
        <taxon>Rhabditidae</taxon>
        <taxon>Peloderinae</taxon>
        <taxon>Caenorhabditis</taxon>
    </lineage>
</organism>
<accession>A0A2G5U9X3</accession>
<dbReference type="Gene3D" id="1.10.510.10">
    <property type="entry name" value="Transferase(Phosphotransferase) domain 1"/>
    <property type="match status" value="1"/>
</dbReference>
<feature type="domain" description="AGC-kinase C-terminal" evidence="6">
    <location>
        <begin position="29"/>
        <end position="80"/>
    </location>
</feature>
<dbReference type="Gene3D" id="3.30.200.20">
    <property type="entry name" value="Phosphorylase Kinase, domain 1"/>
    <property type="match status" value="1"/>
</dbReference>
<reference evidence="8" key="1">
    <citation type="submission" date="2017-10" db="EMBL/GenBank/DDBJ databases">
        <title>Rapid genome shrinkage in a self-fertile nematode reveals novel sperm competition proteins.</title>
        <authorList>
            <person name="Yin D."/>
            <person name="Schwarz E.M."/>
            <person name="Thomas C.G."/>
            <person name="Felde R.L."/>
            <person name="Korf I.F."/>
            <person name="Cutter A.D."/>
            <person name="Schartner C.M."/>
            <person name="Ralston E.J."/>
            <person name="Meyer B.J."/>
            <person name="Haag E.S."/>
        </authorList>
    </citation>
    <scope>NUCLEOTIDE SEQUENCE [LARGE SCALE GENOMIC DNA]</scope>
    <source>
        <strain evidence="8">JU1422</strain>
    </source>
</reference>
<name>A0A2G5U9X3_9PELO</name>